<feature type="transmembrane region" description="Helical" evidence="2">
    <location>
        <begin position="12"/>
        <end position="33"/>
    </location>
</feature>
<dbReference type="PANTHER" id="PTHR23028:SF53">
    <property type="entry name" value="ACYL_TRANSF_3 DOMAIN-CONTAINING PROTEIN"/>
    <property type="match status" value="1"/>
</dbReference>
<evidence type="ECO:0000259" key="3">
    <source>
        <dbReference type="Pfam" id="PF01757"/>
    </source>
</evidence>
<dbReference type="EMBL" id="JACHJN010000006">
    <property type="protein sequence ID" value="MBB5957645.1"/>
    <property type="molecule type" value="Genomic_DNA"/>
</dbReference>
<feature type="transmembrane region" description="Helical" evidence="2">
    <location>
        <begin position="327"/>
        <end position="347"/>
    </location>
</feature>
<feature type="transmembrane region" description="Helical" evidence="2">
    <location>
        <begin position="82"/>
        <end position="103"/>
    </location>
</feature>
<dbReference type="Proteomes" id="UP000547510">
    <property type="component" value="Unassembled WGS sequence"/>
</dbReference>
<protein>
    <submittedName>
        <fullName evidence="4">Peptidoglycan/LPS O-acetylase OafA/YrhL</fullName>
    </submittedName>
</protein>
<comment type="caution">
    <text evidence="4">The sequence shown here is derived from an EMBL/GenBank/DDBJ whole genome shotgun (WGS) entry which is preliminary data.</text>
</comment>
<feature type="transmembrane region" description="Helical" evidence="2">
    <location>
        <begin position="224"/>
        <end position="248"/>
    </location>
</feature>
<feature type="region of interest" description="Disordered" evidence="1">
    <location>
        <begin position="364"/>
        <end position="383"/>
    </location>
</feature>
<evidence type="ECO:0000313" key="5">
    <source>
        <dbReference type="Proteomes" id="UP000547510"/>
    </source>
</evidence>
<feature type="transmembrane region" description="Helical" evidence="2">
    <location>
        <begin position="172"/>
        <end position="191"/>
    </location>
</feature>
<feature type="transmembrane region" description="Helical" evidence="2">
    <location>
        <begin position="39"/>
        <end position="62"/>
    </location>
</feature>
<dbReference type="Pfam" id="PF01757">
    <property type="entry name" value="Acyl_transf_3"/>
    <property type="match status" value="1"/>
</dbReference>
<feature type="transmembrane region" description="Helical" evidence="2">
    <location>
        <begin position="301"/>
        <end position="321"/>
    </location>
</feature>
<gene>
    <name evidence="4" type="ORF">FHS29_004240</name>
</gene>
<evidence type="ECO:0000256" key="1">
    <source>
        <dbReference type="SAM" id="MobiDB-lite"/>
    </source>
</evidence>
<dbReference type="AlphaFoldDB" id="A0A841CNT0"/>
<feature type="transmembrane region" description="Helical" evidence="2">
    <location>
        <begin position="197"/>
        <end position="217"/>
    </location>
</feature>
<dbReference type="GO" id="GO:0009103">
    <property type="term" value="P:lipopolysaccharide biosynthetic process"/>
    <property type="evidence" value="ECO:0007669"/>
    <property type="project" value="TreeGrafter"/>
</dbReference>
<feature type="transmembrane region" description="Helical" evidence="2">
    <location>
        <begin position="260"/>
        <end position="280"/>
    </location>
</feature>
<feature type="domain" description="Acyltransferase 3" evidence="3">
    <location>
        <begin position="14"/>
        <end position="344"/>
    </location>
</feature>
<dbReference type="PANTHER" id="PTHR23028">
    <property type="entry name" value="ACETYLTRANSFERASE"/>
    <property type="match status" value="1"/>
</dbReference>
<keyword evidence="2" id="KW-0812">Transmembrane</keyword>
<reference evidence="4 5" key="1">
    <citation type="submission" date="2020-08" db="EMBL/GenBank/DDBJ databases">
        <title>Genomic Encyclopedia of Type Strains, Phase III (KMG-III): the genomes of soil and plant-associated and newly described type strains.</title>
        <authorList>
            <person name="Whitman W."/>
        </authorList>
    </citation>
    <scope>NUCLEOTIDE SEQUENCE [LARGE SCALE GENOMIC DNA]</scope>
    <source>
        <strain evidence="4 5">CECT 8640</strain>
    </source>
</reference>
<keyword evidence="2" id="KW-0472">Membrane</keyword>
<proteinExistence type="predicted"/>
<dbReference type="GO" id="GO:0016020">
    <property type="term" value="C:membrane"/>
    <property type="evidence" value="ECO:0007669"/>
    <property type="project" value="TreeGrafter"/>
</dbReference>
<feature type="compositionally biased region" description="Pro residues" evidence="1">
    <location>
        <begin position="374"/>
        <end position="383"/>
    </location>
</feature>
<dbReference type="GO" id="GO:0016747">
    <property type="term" value="F:acyltransferase activity, transferring groups other than amino-acyl groups"/>
    <property type="evidence" value="ECO:0007669"/>
    <property type="project" value="InterPro"/>
</dbReference>
<name>A0A841CNT0_9PSEU</name>
<accession>A0A841CNT0</accession>
<feature type="transmembrane region" description="Helical" evidence="2">
    <location>
        <begin position="149"/>
        <end position="165"/>
    </location>
</feature>
<sequence length="383" mass="42714">MLTHAEFMAMRRFPALDGLRAVAAVIVVVSHFAGPKWTWLSGWVGVYIFFVLSGFLITTLLLREQSTRGGISLKSFYLRRVFRILPPYLVILGFIVLFCWLRGEFHSREFPTALPYYLTFFNEFLPEANPTGPDNFFSGSWTLGIEEKFYLFWPALMVVVGVAAVKRRIAVAVTALAAMVLLVPFTGGWVMDYSLTLLYESTVHYAILLIGALLAILMHNERSFALIAPFTHPFAAVPIVTAFVALHVNMTDLWASTRNNLWLLLGYAVLVAFLLITLVSRGPVRWLLSTAPMRFVGDRSYSLYLIQGVAHFIVVLTIPRFAVNGTATAVVVVVVSLLMADLVYRWFEQPAIALGRKIIANGRQRAEQSRPTPSAEPAPVPVG</sequence>
<organism evidence="4 5">
    <name type="scientific">Saccharothrix tamanrassetensis</name>
    <dbReference type="NCBI Taxonomy" id="1051531"/>
    <lineage>
        <taxon>Bacteria</taxon>
        <taxon>Bacillati</taxon>
        <taxon>Actinomycetota</taxon>
        <taxon>Actinomycetes</taxon>
        <taxon>Pseudonocardiales</taxon>
        <taxon>Pseudonocardiaceae</taxon>
        <taxon>Saccharothrix</taxon>
    </lineage>
</organism>
<keyword evidence="5" id="KW-1185">Reference proteome</keyword>
<evidence type="ECO:0000256" key="2">
    <source>
        <dbReference type="SAM" id="Phobius"/>
    </source>
</evidence>
<dbReference type="InterPro" id="IPR002656">
    <property type="entry name" value="Acyl_transf_3_dom"/>
</dbReference>
<evidence type="ECO:0000313" key="4">
    <source>
        <dbReference type="EMBL" id="MBB5957645.1"/>
    </source>
</evidence>
<keyword evidence="2" id="KW-1133">Transmembrane helix</keyword>
<dbReference type="InterPro" id="IPR050879">
    <property type="entry name" value="Acyltransferase_3"/>
</dbReference>